<comment type="caution">
    <text evidence="7">The sequence shown here is derived from an EMBL/GenBank/DDBJ whole genome shotgun (WGS) entry which is preliminary data.</text>
</comment>
<name>A0A8J1UQ21_OWEFU</name>
<protein>
    <submittedName>
        <fullName evidence="7">Uncharacterized protein</fullName>
    </submittedName>
</protein>
<evidence type="ECO:0000256" key="2">
    <source>
        <dbReference type="ARBA" id="ARBA00006058"/>
    </source>
</evidence>
<keyword evidence="8" id="KW-1185">Reference proteome</keyword>
<keyword evidence="6" id="KW-0325">Glycoprotein</keyword>
<keyword evidence="4" id="KW-1133">Transmembrane helix</keyword>
<evidence type="ECO:0000313" key="8">
    <source>
        <dbReference type="Proteomes" id="UP000749559"/>
    </source>
</evidence>
<evidence type="ECO:0000256" key="1">
    <source>
        <dbReference type="ARBA" id="ARBA00004141"/>
    </source>
</evidence>
<comment type="subcellular location">
    <subcellularLocation>
        <location evidence="1">Membrane</location>
        <topology evidence="1">Multi-pass membrane protein</topology>
    </subcellularLocation>
</comment>
<evidence type="ECO:0000256" key="3">
    <source>
        <dbReference type="ARBA" id="ARBA00022692"/>
    </source>
</evidence>
<dbReference type="Proteomes" id="UP000749559">
    <property type="component" value="Unassembled WGS sequence"/>
</dbReference>
<keyword evidence="5" id="KW-0472">Membrane</keyword>
<dbReference type="GO" id="GO:0016020">
    <property type="term" value="C:membrane"/>
    <property type="evidence" value="ECO:0007669"/>
    <property type="project" value="UniProtKB-SubCell"/>
</dbReference>
<dbReference type="PANTHER" id="PTHR22730:SF1">
    <property type="entry name" value="PROMININ-LIKE PROTEIN"/>
    <property type="match status" value="1"/>
</dbReference>
<keyword evidence="3" id="KW-0812">Transmembrane</keyword>
<accession>A0A8J1UQ21</accession>
<dbReference type="Pfam" id="PF05478">
    <property type="entry name" value="Prominin"/>
    <property type="match status" value="1"/>
</dbReference>
<proteinExistence type="inferred from homology"/>
<dbReference type="PANTHER" id="PTHR22730">
    <property type="entry name" value="PROMININ PROM PROTEIN"/>
    <property type="match status" value="1"/>
</dbReference>
<evidence type="ECO:0000256" key="4">
    <source>
        <dbReference type="ARBA" id="ARBA00022989"/>
    </source>
</evidence>
<sequence length="928" mass="102305">MMKNNYNTKMELLNLNRSQIRMLTIWICFMVCISPTSGQTNGTDTDTRDVTSINKGLSPFYTMTNGFLSTIQRNTLTSMIGGLDLSKGPQVILDDIAGNFNRWLNYFGAYIACAVVGLLFALIFPLAGCITCCCRSCGKCGGKGDPQEGKYAKVGRILMLSFLAAFCILILFGVVGGFLSNRALRDQTDNVNNRGVFSTLAESMDSIQTYKDTAIQDMDTEVMTGFSRTRNVVFDALDGIGVTSVTILKEISNAGPLFDDTTKLATQLETVQGSLIGIRDGVQTLGANITTLTSQLNDVKTDVTNKLNSCNDPRCADALAEAEKLTVNINVANIPVAELTLAIEALNEVIGQDITGKVEQIRQGFDQLTDVINNNTAPIISEAKLRTDEIQDQLSSFINQTRNALDTQAFFQDATKYINGTLIPPVREYGNYWYIGCIVVCSIIVLIITCYLLAVLIGFCGQAPYEDLTDCNRNNGSCLFKSGIVFTFLFGWLFMLITMALFLGGGLAHNEVCNRVVDLKNSEIIQITDPFVMRELQKAININTTITNIIRQCSNNMALYTAINFDSYANITEYLDIDRYNITENFAALTNITVDLSGVQVITPELRNILSNVSQIDLMLINTTIIKNELNQDVTAINLNTYAATLRTLSSSGLPGVDLNSTADELTNLAATFIPSMTTLKNNILSHVKVLEDNRDLSAASNSLVAEMEKSQESIQTNGTAAIRSIGANLTLTIRDNLQSFMTNLDYVVRNNIGRCGVVYSALDNSVIAACKNVLYPFNSFWFAMGWCIFFMMPAMVLAWMLVDQFKKTQPYSEVTPFEGEGRPLNSQGGMQKFKDKFKKKGKQPESNGAAAAATMAYDESQAQPMQETTHGGQRVEIKRLDLISIEINLIIMEGRMDIRTKPIGTITEMQNILKQQLKPTNFLQKTQ</sequence>
<reference evidence="7" key="1">
    <citation type="submission" date="2022-03" db="EMBL/GenBank/DDBJ databases">
        <authorList>
            <person name="Martin C."/>
        </authorList>
    </citation>
    <scope>NUCLEOTIDE SEQUENCE</scope>
</reference>
<comment type="similarity">
    <text evidence="2">Belongs to the prominin family.</text>
</comment>
<dbReference type="OrthoDB" id="6229420at2759"/>
<dbReference type="AlphaFoldDB" id="A0A8J1UQ21"/>
<dbReference type="EMBL" id="CAIIXF020000009">
    <property type="protein sequence ID" value="CAH1793592.1"/>
    <property type="molecule type" value="Genomic_DNA"/>
</dbReference>
<dbReference type="InterPro" id="IPR008795">
    <property type="entry name" value="Prominin"/>
</dbReference>
<evidence type="ECO:0000313" key="7">
    <source>
        <dbReference type="EMBL" id="CAH1793592.1"/>
    </source>
</evidence>
<evidence type="ECO:0000256" key="5">
    <source>
        <dbReference type="ARBA" id="ARBA00023136"/>
    </source>
</evidence>
<evidence type="ECO:0000256" key="6">
    <source>
        <dbReference type="ARBA" id="ARBA00023180"/>
    </source>
</evidence>
<organism evidence="7 8">
    <name type="scientific">Owenia fusiformis</name>
    <name type="common">Polychaete worm</name>
    <dbReference type="NCBI Taxonomy" id="6347"/>
    <lineage>
        <taxon>Eukaryota</taxon>
        <taxon>Metazoa</taxon>
        <taxon>Spiralia</taxon>
        <taxon>Lophotrochozoa</taxon>
        <taxon>Annelida</taxon>
        <taxon>Polychaeta</taxon>
        <taxon>Sedentaria</taxon>
        <taxon>Canalipalpata</taxon>
        <taxon>Sabellida</taxon>
        <taxon>Oweniida</taxon>
        <taxon>Oweniidae</taxon>
        <taxon>Owenia</taxon>
    </lineage>
</organism>
<gene>
    <name evidence="7" type="ORF">OFUS_LOCUS18421</name>
</gene>